<evidence type="ECO:0000313" key="1">
    <source>
        <dbReference type="EMBL" id="MFD2418549.1"/>
    </source>
</evidence>
<sequence>MECRSCLSGVDHCHGTLVVHENGDVDCTEVCYDLGEVRHRLSISCTEIDGGCACVVVAEEYARAS</sequence>
<proteinExistence type="predicted"/>
<comment type="caution">
    <text evidence="1">The sequence shown here is derived from an EMBL/GenBank/DDBJ whole genome shotgun (WGS) entry which is preliminary data.</text>
</comment>
<dbReference type="EMBL" id="JBHUKR010000009">
    <property type="protein sequence ID" value="MFD2418549.1"/>
    <property type="molecule type" value="Genomic_DNA"/>
</dbReference>
<dbReference type="Proteomes" id="UP001597417">
    <property type="component" value="Unassembled WGS sequence"/>
</dbReference>
<reference evidence="2" key="1">
    <citation type="journal article" date="2019" name="Int. J. Syst. Evol. Microbiol.">
        <title>The Global Catalogue of Microorganisms (GCM) 10K type strain sequencing project: providing services to taxonomists for standard genome sequencing and annotation.</title>
        <authorList>
            <consortium name="The Broad Institute Genomics Platform"/>
            <consortium name="The Broad Institute Genome Sequencing Center for Infectious Disease"/>
            <person name="Wu L."/>
            <person name="Ma J."/>
        </authorList>
    </citation>
    <scope>NUCLEOTIDE SEQUENCE [LARGE SCALE GENOMIC DNA]</scope>
    <source>
        <strain evidence="2">CGMCC 4.7645</strain>
    </source>
</reference>
<name>A0ABW5FVC5_9PSEU</name>
<protein>
    <submittedName>
        <fullName evidence="1">Uncharacterized protein</fullName>
    </submittedName>
</protein>
<gene>
    <name evidence="1" type="ORF">ACFSXZ_19690</name>
</gene>
<keyword evidence="2" id="KW-1185">Reference proteome</keyword>
<dbReference type="RefSeq" id="WP_378266568.1">
    <property type="nucleotide sequence ID" value="NZ_JBHUKR010000009.1"/>
</dbReference>
<organism evidence="1 2">
    <name type="scientific">Amycolatopsis pigmentata</name>
    <dbReference type="NCBI Taxonomy" id="450801"/>
    <lineage>
        <taxon>Bacteria</taxon>
        <taxon>Bacillati</taxon>
        <taxon>Actinomycetota</taxon>
        <taxon>Actinomycetes</taxon>
        <taxon>Pseudonocardiales</taxon>
        <taxon>Pseudonocardiaceae</taxon>
        <taxon>Amycolatopsis</taxon>
    </lineage>
</organism>
<accession>A0ABW5FVC5</accession>
<evidence type="ECO:0000313" key="2">
    <source>
        <dbReference type="Proteomes" id="UP001597417"/>
    </source>
</evidence>